<dbReference type="EMBL" id="BTGU01001566">
    <property type="protein sequence ID" value="GMN25521.1"/>
    <property type="molecule type" value="Genomic_DNA"/>
</dbReference>
<keyword evidence="5" id="KW-1185">Reference proteome</keyword>
<protein>
    <submittedName>
        <fullName evidence="2">Uncharacterized protein</fullName>
    </submittedName>
</protein>
<evidence type="ECO:0000313" key="5">
    <source>
        <dbReference type="Proteomes" id="UP001187192"/>
    </source>
</evidence>
<dbReference type="AlphaFoldDB" id="A0AA87YXW9"/>
<sequence length="166" mass="18621">MVDIADVDKTATTTSMIETTLLQLTQRERHKNSNNLDIILLQVHDTISYLWVFNTTQLRGHEFLPEQLSTEHSLHAIQSAPLYAITSFVPSGTVQPQPLLGTPPTEAFNMRQAITNMVSNQVKTMERLVLQAIECPTTYEDLLEDVERPPFAQAIPTPPCQSYSAL</sequence>
<organism evidence="2 5">
    <name type="scientific">Ficus carica</name>
    <name type="common">Common fig</name>
    <dbReference type="NCBI Taxonomy" id="3494"/>
    <lineage>
        <taxon>Eukaryota</taxon>
        <taxon>Viridiplantae</taxon>
        <taxon>Streptophyta</taxon>
        <taxon>Embryophyta</taxon>
        <taxon>Tracheophyta</taxon>
        <taxon>Spermatophyta</taxon>
        <taxon>Magnoliopsida</taxon>
        <taxon>eudicotyledons</taxon>
        <taxon>Gunneridae</taxon>
        <taxon>Pentapetalae</taxon>
        <taxon>rosids</taxon>
        <taxon>fabids</taxon>
        <taxon>Rosales</taxon>
        <taxon>Moraceae</taxon>
        <taxon>Ficeae</taxon>
        <taxon>Ficus</taxon>
    </lineage>
</organism>
<evidence type="ECO:0000313" key="2">
    <source>
        <dbReference type="EMBL" id="GMN25567.1"/>
    </source>
</evidence>
<dbReference type="EMBL" id="BTGU01001569">
    <property type="protein sequence ID" value="GMN25607.1"/>
    <property type="molecule type" value="Genomic_DNA"/>
</dbReference>
<reference evidence="2" key="1">
    <citation type="submission" date="2023-07" db="EMBL/GenBank/DDBJ databases">
        <title>draft genome sequence of fig (Ficus carica).</title>
        <authorList>
            <person name="Takahashi T."/>
            <person name="Nishimura K."/>
        </authorList>
    </citation>
    <scope>NUCLEOTIDE SEQUENCE</scope>
</reference>
<evidence type="ECO:0000313" key="3">
    <source>
        <dbReference type="EMBL" id="GMN25597.1"/>
    </source>
</evidence>
<dbReference type="Proteomes" id="UP001187192">
    <property type="component" value="Unassembled WGS sequence"/>
</dbReference>
<accession>A0AA87YXW9</accession>
<evidence type="ECO:0000313" key="1">
    <source>
        <dbReference type="EMBL" id="GMN25521.1"/>
    </source>
</evidence>
<name>A0AA87YXW9_FICCA</name>
<proteinExistence type="predicted"/>
<gene>
    <name evidence="1" type="ORF">TIFTF001_040725</name>
    <name evidence="2" type="ORF">TIFTF001_040735</name>
    <name evidence="3" type="ORF">TIFTF001_040742</name>
    <name evidence="4" type="ORF">TIFTF001_040746</name>
</gene>
<comment type="caution">
    <text evidence="2">The sequence shown here is derived from an EMBL/GenBank/DDBJ whole genome shotgun (WGS) entry which is preliminary data.</text>
</comment>
<dbReference type="EMBL" id="BTGU01001567">
    <property type="protein sequence ID" value="GMN25567.1"/>
    <property type="molecule type" value="Genomic_DNA"/>
</dbReference>
<dbReference type="EMBL" id="BTGU01001568">
    <property type="protein sequence ID" value="GMN25597.1"/>
    <property type="molecule type" value="Genomic_DNA"/>
</dbReference>
<evidence type="ECO:0000313" key="4">
    <source>
        <dbReference type="EMBL" id="GMN25607.1"/>
    </source>
</evidence>